<dbReference type="EMBL" id="JACBAZ010000011">
    <property type="protein sequence ID" value="NWK57414.1"/>
    <property type="molecule type" value="Genomic_DNA"/>
</dbReference>
<feature type="chain" id="PRO_5033048549" evidence="1">
    <location>
        <begin position="21"/>
        <end position="234"/>
    </location>
</feature>
<proteinExistence type="predicted"/>
<protein>
    <submittedName>
        <fullName evidence="2">Uncharacterized protein</fullName>
    </submittedName>
</protein>
<sequence>MKIVRLFSLLVLALPATTSAELENEIQWGVEAVTGYRSDYIYRGFELAESTLDFQLEAEVALSDTLALNIGGWYATETGSGDFDEVAGFLKLHHQTTEHLTLGASATYRDFNNSLFEEGVDLGLTATWNFCRDFGITLGGYYDTGAEGWYGNLESYWTKPVSDKAFFALKTGISAVDSYYDRDGFNDVYARASLTYNISDTVSVTPFIGGSALLDSDDIGDDTAFGGIWFEVRF</sequence>
<comment type="caution">
    <text evidence="2">The sequence shown here is derived from an EMBL/GenBank/DDBJ whole genome shotgun (WGS) entry which is preliminary data.</text>
</comment>
<gene>
    <name evidence="2" type="ORF">HW115_17480</name>
</gene>
<dbReference type="AlphaFoldDB" id="A0A851GT28"/>
<keyword evidence="3" id="KW-1185">Reference proteome</keyword>
<feature type="signal peptide" evidence="1">
    <location>
        <begin position="1"/>
        <end position="20"/>
    </location>
</feature>
<keyword evidence="1" id="KW-0732">Signal</keyword>
<evidence type="ECO:0000313" key="3">
    <source>
        <dbReference type="Proteomes" id="UP000557872"/>
    </source>
</evidence>
<dbReference type="RefSeq" id="WP_178934448.1">
    <property type="nucleotide sequence ID" value="NZ_JACBAZ010000011.1"/>
</dbReference>
<name>A0A851GT28_9BACT</name>
<evidence type="ECO:0000313" key="2">
    <source>
        <dbReference type="EMBL" id="NWK57414.1"/>
    </source>
</evidence>
<reference evidence="2 3" key="1">
    <citation type="submission" date="2020-07" db="EMBL/GenBank/DDBJ databases">
        <title>Roseicoccus Jingziensis gen. nov., sp. nov., isolated from coastal seawater.</title>
        <authorList>
            <person name="Feng X."/>
        </authorList>
    </citation>
    <scope>NUCLEOTIDE SEQUENCE [LARGE SCALE GENOMIC DNA]</scope>
    <source>
        <strain evidence="2 3">N1E253</strain>
    </source>
</reference>
<organism evidence="2 3">
    <name type="scientific">Oceaniferula marina</name>
    <dbReference type="NCBI Taxonomy" id="2748318"/>
    <lineage>
        <taxon>Bacteria</taxon>
        <taxon>Pseudomonadati</taxon>
        <taxon>Verrucomicrobiota</taxon>
        <taxon>Verrucomicrobiia</taxon>
        <taxon>Verrucomicrobiales</taxon>
        <taxon>Verrucomicrobiaceae</taxon>
        <taxon>Oceaniferula</taxon>
    </lineage>
</organism>
<evidence type="ECO:0000256" key="1">
    <source>
        <dbReference type="SAM" id="SignalP"/>
    </source>
</evidence>
<accession>A0A851GT28</accession>
<dbReference type="Proteomes" id="UP000557872">
    <property type="component" value="Unassembled WGS sequence"/>
</dbReference>